<proteinExistence type="predicted"/>
<dbReference type="PROSITE" id="PS01124">
    <property type="entry name" value="HTH_ARAC_FAMILY_2"/>
    <property type="match status" value="1"/>
</dbReference>
<dbReference type="InterPro" id="IPR018060">
    <property type="entry name" value="HTH_AraC"/>
</dbReference>
<dbReference type="SUPFAM" id="SSF46689">
    <property type="entry name" value="Homeodomain-like"/>
    <property type="match status" value="1"/>
</dbReference>
<dbReference type="InterPro" id="IPR018062">
    <property type="entry name" value="HTH_AraC-typ_CS"/>
</dbReference>
<dbReference type="InterPro" id="IPR037923">
    <property type="entry name" value="HTH-like"/>
</dbReference>
<name>A0A841SUL2_9BACL</name>
<accession>A0A841SUL2</accession>
<evidence type="ECO:0000259" key="6">
    <source>
        <dbReference type="PROSITE" id="PS01124"/>
    </source>
</evidence>
<dbReference type="Proteomes" id="UP000535838">
    <property type="component" value="Unassembled WGS sequence"/>
</dbReference>
<keyword evidence="8" id="KW-1185">Reference proteome</keyword>
<dbReference type="Pfam" id="PF12833">
    <property type="entry name" value="HTH_18"/>
    <property type="match status" value="1"/>
</dbReference>
<evidence type="ECO:0000256" key="5">
    <source>
        <dbReference type="ARBA" id="ARBA00023163"/>
    </source>
</evidence>
<dbReference type="GO" id="GO:0003700">
    <property type="term" value="F:DNA-binding transcription factor activity"/>
    <property type="evidence" value="ECO:0007669"/>
    <property type="project" value="InterPro"/>
</dbReference>
<protein>
    <submittedName>
        <fullName evidence="7">AraC family transcriptional regulator</fullName>
    </submittedName>
</protein>
<evidence type="ECO:0000313" key="8">
    <source>
        <dbReference type="Proteomes" id="UP000535838"/>
    </source>
</evidence>
<evidence type="ECO:0000313" key="7">
    <source>
        <dbReference type="EMBL" id="MBB6635594.1"/>
    </source>
</evidence>
<dbReference type="InterPro" id="IPR050204">
    <property type="entry name" value="AraC_XylS_family_regulators"/>
</dbReference>
<dbReference type="PRINTS" id="PR00032">
    <property type="entry name" value="HTHARAC"/>
</dbReference>
<feature type="domain" description="HTH araC/xylS-type" evidence="6">
    <location>
        <begin position="142"/>
        <end position="242"/>
    </location>
</feature>
<dbReference type="Pfam" id="PF02311">
    <property type="entry name" value="AraC_binding"/>
    <property type="match status" value="1"/>
</dbReference>
<keyword evidence="4" id="KW-0010">Activator</keyword>
<dbReference type="Gene3D" id="1.10.10.60">
    <property type="entry name" value="Homeodomain-like"/>
    <property type="match status" value="2"/>
</dbReference>
<dbReference type="InterPro" id="IPR009057">
    <property type="entry name" value="Homeodomain-like_sf"/>
</dbReference>
<gene>
    <name evidence="7" type="ORF">H7B67_15850</name>
</gene>
<sequence>MIRSDGYPYYHWLQTVGGEGVFSVGGRSFSLPVNSGILVQPGVPHSYETKGSSWNTAYLTFGGPTARELLQSLNLLETAPLHWEEDSPLPDFLEGMLDRLEEGNDLFGLSASADAYRFLITLRQYGSLDSRSAMMRSSEKLRPLLEWMERSYVNADIGLTEMTEVLGMPASTLNVLFRSTFGVSPYVYLIQLRLRKAKELLINEPGAAVKQIAELVGFRDSSHFVATFRRKTGLPPEQYRRLYGS</sequence>
<evidence type="ECO:0000256" key="4">
    <source>
        <dbReference type="ARBA" id="ARBA00023159"/>
    </source>
</evidence>
<dbReference type="PROSITE" id="PS00041">
    <property type="entry name" value="HTH_ARAC_FAMILY_1"/>
    <property type="match status" value="1"/>
</dbReference>
<reference evidence="7 8" key="1">
    <citation type="submission" date="2020-08" db="EMBL/GenBank/DDBJ databases">
        <title>Cohnella phylogeny.</title>
        <authorList>
            <person name="Dunlap C."/>
        </authorList>
    </citation>
    <scope>NUCLEOTIDE SEQUENCE [LARGE SCALE GENOMIC DNA]</scope>
    <source>
        <strain evidence="7 8">DSM 25241</strain>
    </source>
</reference>
<keyword evidence="5" id="KW-0804">Transcription</keyword>
<dbReference type="InterPro" id="IPR003313">
    <property type="entry name" value="AraC-bd"/>
</dbReference>
<dbReference type="SUPFAM" id="SSF51215">
    <property type="entry name" value="Regulatory protein AraC"/>
    <property type="match status" value="1"/>
</dbReference>
<keyword evidence="1" id="KW-0963">Cytoplasm</keyword>
<evidence type="ECO:0000256" key="1">
    <source>
        <dbReference type="ARBA" id="ARBA00022490"/>
    </source>
</evidence>
<comment type="caution">
    <text evidence="7">The sequence shown here is derived from an EMBL/GenBank/DDBJ whole genome shotgun (WGS) entry which is preliminary data.</text>
</comment>
<dbReference type="PANTHER" id="PTHR46796">
    <property type="entry name" value="HTH-TYPE TRANSCRIPTIONAL ACTIVATOR RHAS-RELATED"/>
    <property type="match status" value="1"/>
</dbReference>
<organism evidence="7 8">
    <name type="scientific">Cohnella thailandensis</name>
    <dbReference type="NCBI Taxonomy" id="557557"/>
    <lineage>
        <taxon>Bacteria</taxon>
        <taxon>Bacillati</taxon>
        <taxon>Bacillota</taxon>
        <taxon>Bacilli</taxon>
        <taxon>Bacillales</taxon>
        <taxon>Paenibacillaceae</taxon>
        <taxon>Cohnella</taxon>
    </lineage>
</organism>
<dbReference type="InterPro" id="IPR020449">
    <property type="entry name" value="Tscrpt_reg_AraC-type_HTH"/>
</dbReference>
<dbReference type="PANTHER" id="PTHR46796:SF13">
    <property type="entry name" value="HTH-TYPE TRANSCRIPTIONAL ACTIVATOR RHAS"/>
    <property type="match status" value="1"/>
</dbReference>
<dbReference type="AlphaFoldDB" id="A0A841SUL2"/>
<keyword evidence="3" id="KW-0238">DNA-binding</keyword>
<evidence type="ECO:0000256" key="2">
    <source>
        <dbReference type="ARBA" id="ARBA00023015"/>
    </source>
</evidence>
<dbReference type="SMART" id="SM00342">
    <property type="entry name" value="HTH_ARAC"/>
    <property type="match status" value="1"/>
</dbReference>
<dbReference type="EMBL" id="JACJVQ010000013">
    <property type="protein sequence ID" value="MBB6635594.1"/>
    <property type="molecule type" value="Genomic_DNA"/>
</dbReference>
<dbReference type="Gene3D" id="2.60.120.280">
    <property type="entry name" value="Regulatory protein AraC"/>
    <property type="match status" value="1"/>
</dbReference>
<evidence type="ECO:0000256" key="3">
    <source>
        <dbReference type="ARBA" id="ARBA00023125"/>
    </source>
</evidence>
<dbReference type="GO" id="GO:0043565">
    <property type="term" value="F:sequence-specific DNA binding"/>
    <property type="evidence" value="ECO:0007669"/>
    <property type="project" value="InterPro"/>
</dbReference>
<keyword evidence="2" id="KW-0805">Transcription regulation</keyword>